<evidence type="ECO:0000313" key="4">
    <source>
        <dbReference type="Proteomes" id="UP000239560"/>
    </source>
</evidence>
<gene>
    <name evidence="3" type="ORF">AAT19DRAFT_9623</name>
</gene>
<dbReference type="GO" id="GO:0016887">
    <property type="term" value="F:ATP hydrolysis activity"/>
    <property type="evidence" value="ECO:0007669"/>
    <property type="project" value="InterPro"/>
</dbReference>
<reference evidence="3 4" key="1">
    <citation type="journal article" date="2018" name="Elife">
        <title>Functional genomics of lipid metabolism in the oleaginous yeast Rhodosporidium toruloides.</title>
        <authorList>
            <person name="Coradetti S.T."/>
            <person name="Pinel D."/>
            <person name="Geiselman G."/>
            <person name="Ito M."/>
            <person name="Mondo S."/>
            <person name="Reilly M.C."/>
            <person name="Cheng Y.F."/>
            <person name="Bauer S."/>
            <person name="Grigoriev I."/>
            <person name="Gladden J.M."/>
            <person name="Simmons B.A."/>
            <person name="Brem R."/>
            <person name="Arkin A.P."/>
            <person name="Skerker J.M."/>
        </authorList>
    </citation>
    <scope>NUCLEOTIDE SEQUENCE [LARGE SCALE GENOMIC DNA]</scope>
    <source>
        <strain evidence="3 4">NBRC 0880</strain>
    </source>
</reference>
<name>A0A2T0A2P8_RHOTO</name>
<dbReference type="Pfam" id="PF07728">
    <property type="entry name" value="AAA_5"/>
    <property type="match status" value="3"/>
</dbReference>
<dbReference type="Gene3D" id="3.40.50.410">
    <property type="entry name" value="von Willebrand factor, type A domain"/>
    <property type="match status" value="1"/>
</dbReference>
<dbReference type="InterPro" id="IPR002035">
    <property type="entry name" value="VWF_A"/>
</dbReference>
<comment type="caution">
    <text evidence="3">The sequence shown here is derived from an EMBL/GenBank/DDBJ whole genome shotgun (WGS) entry which is preliminary data.</text>
</comment>
<dbReference type="EMBL" id="LCTV02000010">
    <property type="protein sequence ID" value="PRQ72284.1"/>
    <property type="molecule type" value="Genomic_DNA"/>
</dbReference>
<accession>A0A2T0A2P8</accession>
<feature type="compositionally biased region" description="Basic and acidic residues" evidence="1">
    <location>
        <begin position="1098"/>
        <end position="1126"/>
    </location>
</feature>
<feature type="compositionally biased region" description="Gly residues" evidence="1">
    <location>
        <begin position="1129"/>
        <end position="1139"/>
    </location>
</feature>
<dbReference type="SUPFAM" id="SSF53300">
    <property type="entry name" value="vWA-like"/>
    <property type="match status" value="1"/>
</dbReference>
<dbReference type="InterPro" id="IPR011704">
    <property type="entry name" value="ATPase_dyneun-rel_AAA"/>
</dbReference>
<dbReference type="InterPro" id="IPR039891">
    <property type="entry name" value="VWA8"/>
</dbReference>
<proteinExistence type="predicted"/>
<dbReference type="InterPro" id="IPR027417">
    <property type="entry name" value="P-loop_NTPase"/>
</dbReference>
<dbReference type="Proteomes" id="UP000239560">
    <property type="component" value="Unassembled WGS sequence"/>
</dbReference>
<dbReference type="GO" id="GO:0005524">
    <property type="term" value="F:ATP binding"/>
    <property type="evidence" value="ECO:0007669"/>
    <property type="project" value="InterPro"/>
</dbReference>
<dbReference type="Gene3D" id="3.40.50.300">
    <property type="entry name" value="P-loop containing nucleotide triphosphate hydrolases"/>
    <property type="match status" value="2"/>
</dbReference>
<evidence type="ECO:0000256" key="1">
    <source>
        <dbReference type="SAM" id="MobiDB-lite"/>
    </source>
</evidence>
<dbReference type="GO" id="GO:0005737">
    <property type="term" value="C:cytoplasm"/>
    <property type="evidence" value="ECO:0007669"/>
    <property type="project" value="TreeGrafter"/>
</dbReference>
<dbReference type="OrthoDB" id="5186at2759"/>
<dbReference type="PANTHER" id="PTHR21610:SF9">
    <property type="entry name" value="VON WILLEBRAND FACTOR A DOMAIN-CONTAINING PROTEIN 8"/>
    <property type="match status" value="1"/>
</dbReference>
<sequence>MLLRRLARMAPSTKAAADRLAALNRSFASASPASLRLEERPLLGHLTLDGLRLPVREVTKEDDRARLPREDLLLDASDPSVQRDLAWLMQKWDLRQDVFLLSSPGLYTRRLALTFLHLLNTPFEIVSLHRDVGESELKQGREIREGGHLEYTDSGAVRAAKEGKVLILDGIERVERGVLPLLNNLLEYREMNLEDGTHIVSAARYDLMVKQNEDTTSFIPAHPDFRIIALGVPVRAYRPFLHAVLVPLAYVDGWTAPYSGLPIDPPFRSRFQARYVDPVEAAKVLARQELNKPCWFKVAQHHVRSLLMESRPAGAKMASGITTDSKTEVPLFPQTTLVKLARFLAVFPPPSDDHLVTPSDLFSLLLVAHPTLAYSGPAARRALETALVGAGFGSWCEGISDIDFVAEVAQRETGIFGWRLVSISPAAEGKDQAKLTFARDGCADVVVPVACGPLPFAPFPPAESEEVRITPRFTHLLTSLFQLHALSTFDISFVPSSASVQSSSASTSLVLQTFSSLLGYELEAIHLYKELGGRELWMRRVVGGTSGGVTGWEPAPLVKGAKAGRLVWLDGIDTIGATFGSLSRLFGDRQGELWEGKRLTVQEKEKEAKADSTNSILDYIHPSFRIVTTSTKAAAATEWLTEEVASNLVSLSTVPMPLAEERALLLAVGCPTSLVDHLELFAQRYREHTSVAGNKSRRLGTSTLARIAKRLARHPHENLRTLLHRALLLDFLPNTEREQVSDLMDEVGLQEEPVSTLPPVEVTDTTLVFRSDLGDEHEYDLARFDISQDPTGASHVPHAEGYHHNAQQTRYIRDIGIDLSVGEHVLLLGNQGTGKNRITDQLLQLLGRPREYIQLHRDSTVQSLMFTTSIEGGVIKYVDSPLIRAVQLGRVLVVDEVDKAPPPVVAVFASLASRGEMTLADGRKIRPRPQPGAGENDIIVSPNFRLILLGNRPGFPFLGNPFLQHLGDSFSTYPISNPDAESELRVLQQLAPELDVELLKALVLAFQDLRKEFDAGTLSYPFSLREALALVRHLRRFPDDSLEQALRNLFDFDTHRPETIDALMAVLRKYRLGVERVGMDAVRGQIVPVDELRKAKEIEFDPAKEGRDTSLGEPKEGKDDGKEHHGGNTFAGGTGGRDTAGLGGRGGYKRLYKGHDIRQIPDSLKAQVPDEVKNRARDMARKELAEKLAEIDMSSAQASMYSRYHDHVISHVYQLVTFLENLEAKEEERVWLKRQADGELDESRLSEGLTGEPTVYKRRGLEKPELGRPQLKPKRIRFVFDVSASMYRNQADGRLARSLEAAVMLLEAFDRLSASGKAKYRIDVVGHSGESAEIPFVNVDALPTNSGDRWKIVEKMALITQYCWPGDETLNALNKAVDAVAEADADDRIVIAVTDANFDRYGIGAEDLRRCLTRNSKVHTSLIAIGEGAESEWLPKVLPGKAFRVKDSGDLARTLRSILSSTLDKGL</sequence>
<dbReference type="PANTHER" id="PTHR21610">
    <property type="entry name" value="VON WILLEBRAND FACTOR A DOMAIN-CONTAINING PROTEIN 8"/>
    <property type="match status" value="1"/>
</dbReference>
<dbReference type="SUPFAM" id="SSF52540">
    <property type="entry name" value="P-loop containing nucleoside triphosphate hydrolases"/>
    <property type="match status" value="2"/>
</dbReference>
<feature type="region of interest" description="Disordered" evidence="1">
    <location>
        <begin position="1098"/>
        <end position="1139"/>
    </location>
</feature>
<evidence type="ECO:0000259" key="2">
    <source>
        <dbReference type="PROSITE" id="PS50234"/>
    </source>
</evidence>
<feature type="domain" description="VWFA" evidence="2">
    <location>
        <begin position="1275"/>
        <end position="1463"/>
    </location>
</feature>
<organism evidence="3 4">
    <name type="scientific">Rhodotorula toruloides</name>
    <name type="common">Yeast</name>
    <name type="synonym">Rhodosporidium toruloides</name>
    <dbReference type="NCBI Taxonomy" id="5286"/>
    <lineage>
        <taxon>Eukaryota</taxon>
        <taxon>Fungi</taxon>
        <taxon>Dikarya</taxon>
        <taxon>Basidiomycota</taxon>
        <taxon>Pucciniomycotina</taxon>
        <taxon>Microbotryomycetes</taxon>
        <taxon>Sporidiobolales</taxon>
        <taxon>Sporidiobolaceae</taxon>
        <taxon>Rhodotorula</taxon>
    </lineage>
</organism>
<evidence type="ECO:0000313" key="3">
    <source>
        <dbReference type="EMBL" id="PRQ72284.1"/>
    </source>
</evidence>
<dbReference type="PROSITE" id="PS50234">
    <property type="entry name" value="VWFA"/>
    <property type="match status" value="1"/>
</dbReference>
<protein>
    <submittedName>
        <fullName evidence="3">AAA domain (Dynein-related subfamily)-domain containing protein</fullName>
    </submittedName>
</protein>
<dbReference type="InterPro" id="IPR036465">
    <property type="entry name" value="vWFA_dom_sf"/>
</dbReference>